<dbReference type="PANTHER" id="PTHR30589:SF0">
    <property type="entry name" value="PHOSPHATIDYLGLYCEROL--PROLIPOPROTEIN DIACYLGLYCERYL TRANSFERASE"/>
    <property type="match status" value="1"/>
</dbReference>
<evidence type="ECO:0000256" key="3">
    <source>
        <dbReference type="ARBA" id="ARBA00022692"/>
    </source>
</evidence>
<evidence type="ECO:0000256" key="1">
    <source>
        <dbReference type="ARBA" id="ARBA00022475"/>
    </source>
</evidence>
<dbReference type="NCBIfam" id="TIGR00544">
    <property type="entry name" value="lgt"/>
    <property type="match status" value="1"/>
</dbReference>
<feature type="transmembrane region" description="Helical" evidence="6">
    <location>
        <begin position="23"/>
        <end position="45"/>
    </location>
</feature>
<dbReference type="Pfam" id="PF01790">
    <property type="entry name" value="LGT"/>
    <property type="match status" value="1"/>
</dbReference>
<dbReference type="GO" id="GO:0008961">
    <property type="term" value="F:phosphatidylglycerol-prolipoprotein diacylglyceryl transferase activity"/>
    <property type="evidence" value="ECO:0007669"/>
    <property type="project" value="InterPro"/>
</dbReference>
<proteinExistence type="inferred from homology"/>
<dbReference type="GO" id="GO:0005886">
    <property type="term" value="C:plasma membrane"/>
    <property type="evidence" value="ECO:0007669"/>
    <property type="project" value="InterPro"/>
</dbReference>
<feature type="transmembrane region" description="Helical" evidence="6">
    <location>
        <begin position="184"/>
        <end position="202"/>
    </location>
</feature>
<reference evidence="7" key="1">
    <citation type="submission" date="2018-10" db="EMBL/GenBank/DDBJ databases">
        <authorList>
            <person name="Aoki K."/>
        </authorList>
    </citation>
    <scope>NUCLEOTIDE SEQUENCE</scope>
</reference>
<dbReference type="GO" id="GO:0042158">
    <property type="term" value="P:lipoprotein biosynthetic process"/>
    <property type="evidence" value="ECO:0007669"/>
    <property type="project" value="InterPro"/>
</dbReference>
<dbReference type="PANTHER" id="PTHR30589">
    <property type="entry name" value="PROLIPOPROTEIN DIACYLGLYCERYL TRANSFERASE"/>
    <property type="match status" value="1"/>
</dbReference>
<keyword evidence="4 6" id="KW-1133">Transmembrane helix</keyword>
<protein>
    <submittedName>
        <fullName evidence="7">Prolipoprotein diacylglyceryl transferase</fullName>
        <ecNumber evidence="7">2.4.99.-</ecNumber>
    </submittedName>
</protein>
<dbReference type="InterPro" id="IPR001640">
    <property type="entry name" value="Lgt"/>
</dbReference>
<keyword evidence="7" id="KW-0328">Glycosyltransferase</keyword>
<feature type="transmembrane region" description="Helical" evidence="6">
    <location>
        <begin position="57"/>
        <end position="79"/>
    </location>
</feature>
<feature type="transmembrane region" description="Helical" evidence="6">
    <location>
        <begin position="214"/>
        <end position="230"/>
    </location>
</feature>
<feature type="transmembrane region" description="Helical" evidence="6">
    <location>
        <begin position="134"/>
        <end position="152"/>
    </location>
</feature>
<accession>A0A3B1E6P1</accession>
<name>A0A3B1E6P1_9ZZZZ</name>
<feature type="transmembrane region" description="Helical" evidence="6">
    <location>
        <begin position="104"/>
        <end position="127"/>
    </location>
</feature>
<keyword evidence="2 7" id="KW-0808">Transferase</keyword>
<dbReference type="EMBL" id="UOYO01000047">
    <property type="protein sequence ID" value="VAY88126.1"/>
    <property type="molecule type" value="Genomic_DNA"/>
</dbReference>
<keyword evidence="3 6" id="KW-0812">Transmembrane</keyword>
<evidence type="ECO:0000256" key="5">
    <source>
        <dbReference type="ARBA" id="ARBA00023136"/>
    </source>
</evidence>
<keyword evidence="1" id="KW-1003">Cell membrane</keyword>
<sequence length="274" mass="31683">MNYWQNIYSHFDPIAFNLWGISVHWYGIMYATGLLVAIYFAHWLIKKDKLDISSTILDSYILWIEIGIILGARLGYVLFYDTHTYFYITHPWYIFNPFASDGTFIGISGMSYHGAALGFITASILWCRKYKKSFWFMTDIAVIAVSIGYIFGRIGNFINKELIGRVTDVSWGIYINGTLRHPSALYESFLEGFIVFIILFSFRKKKQFNGQLAILYMILYSIMRVISEVFRQPDIQLGFLGGTSWLTMGMLISGIFAISCTILYMIVKYIIIKK</sequence>
<evidence type="ECO:0000256" key="6">
    <source>
        <dbReference type="SAM" id="Phobius"/>
    </source>
</evidence>
<gene>
    <name evidence="7" type="ORF">MNB_ARC-1_1306</name>
</gene>
<evidence type="ECO:0000256" key="4">
    <source>
        <dbReference type="ARBA" id="ARBA00022989"/>
    </source>
</evidence>
<keyword evidence="7" id="KW-0449">Lipoprotein</keyword>
<keyword evidence="5 6" id="KW-0472">Membrane</keyword>
<dbReference type="EC" id="2.4.99.-" evidence="7"/>
<feature type="transmembrane region" description="Helical" evidence="6">
    <location>
        <begin position="250"/>
        <end position="271"/>
    </location>
</feature>
<dbReference type="HAMAP" id="MF_01147">
    <property type="entry name" value="Lgt"/>
    <property type="match status" value="1"/>
</dbReference>
<dbReference type="AlphaFoldDB" id="A0A3B1E6P1"/>
<dbReference type="PROSITE" id="PS01311">
    <property type="entry name" value="LGT"/>
    <property type="match status" value="1"/>
</dbReference>
<evidence type="ECO:0000313" key="7">
    <source>
        <dbReference type="EMBL" id="VAY88126.1"/>
    </source>
</evidence>
<evidence type="ECO:0000256" key="2">
    <source>
        <dbReference type="ARBA" id="ARBA00022679"/>
    </source>
</evidence>
<organism evidence="7">
    <name type="scientific">hydrothermal vent metagenome</name>
    <dbReference type="NCBI Taxonomy" id="652676"/>
    <lineage>
        <taxon>unclassified sequences</taxon>
        <taxon>metagenomes</taxon>
        <taxon>ecological metagenomes</taxon>
    </lineage>
</organism>